<reference evidence="9" key="2">
    <citation type="submission" date="2023-05" db="EMBL/GenBank/DDBJ databases">
        <authorList>
            <consortium name="Lawrence Berkeley National Laboratory"/>
            <person name="Steindorff A."/>
            <person name="Hensen N."/>
            <person name="Bonometti L."/>
            <person name="Westerberg I."/>
            <person name="Brannstrom I.O."/>
            <person name="Guillou S."/>
            <person name="Cros-Aarteil S."/>
            <person name="Calhoun S."/>
            <person name="Haridas S."/>
            <person name="Kuo A."/>
            <person name="Mondo S."/>
            <person name="Pangilinan J."/>
            <person name="Riley R."/>
            <person name="Labutti K."/>
            <person name="Andreopoulos B."/>
            <person name="Lipzen A."/>
            <person name="Chen C."/>
            <person name="Yanf M."/>
            <person name="Daum C."/>
            <person name="Ng V."/>
            <person name="Clum A."/>
            <person name="Ohm R."/>
            <person name="Martin F."/>
            <person name="Silar P."/>
            <person name="Natvig D."/>
            <person name="Lalanne C."/>
            <person name="Gautier V."/>
            <person name="Ament-Velasquez S.L."/>
            <person name="Kruys A."/>
            <person name="Hutchinson M.I."/>
            <person name="Powell A.J."/>
            <person name="Barry K."/>
            <person name="Miller A.N."/>
            <person name="Grigoriev I.V."/>
            <person name="Debuchy R."/>
            <person name="Gladieux P."/>
            <person name="Thoren M.H."/>
            <person name="Johannesson H."/>
        </authorList>
    </citation>
    <scope>NUCLEOTIDE SEQUENCE</scope>
    <source>
        <strain evidence="9">CBS 892.96</strain>
    </source>
</reference>
<feature type="domain" description="Rhodopsin" evidence="8">
    <location>
        <begin position="29"/>
        <end position="271"/>
    </location>
</feature>
<comment type="subcellular location">
    <subcellularLocation>
        <location evidence="1">Membrane</location>
        <topology evidence="1">Multi-pass membrane protein</topology>
    </subcellularLocation>
</comment>
<keyword evidence="4 7" id="KW-0472">Membrane</keyword>
<feature type="region of interest" description="Disordered" evidence="6">
    <location>
        <begin position="387"/>
        <end position="419"/>
    </location>
</feature>
<evidence type="ECO:0000256" key="5">
    <source>
        <dbReference type="ARBA" id="ARBA00038359"/>
    </source>
</evidence>
<organism evidence="9 10">
    <name type="scientific">Triangularia setosa</name>
    <dbReference type="NCBI Taxonomy" id="2587417"/>
    <lineage>
        <taxon>Eukaryota</taxon>
        <taxon>Fungi</taxon>
        <taxon>Dikarya</taxon>
        <taxon>Ascomycota</taxon>
        <taxon>Pezizomycotina</taxon>
        <taxon>Sordariomycetes</taxon>
        <taxon>Sordariomycetidae</taxon>
        <taxon>Sordariales</taxon>
        <taxon>Podosporaceae</taxon>
        <taxon>Triangularia</taxon>
    </lineage>
</organism>
<feature type="region of interest" description="Disordered" evidence="6">
    <location>
        <begin position="280"/>
        <end position="322"/>
    </location>
</feature>
<dbReference type="EMBL" id="MU866099">
    <property type="protein sequence ID" value="KAK4180406.1"/>
    <property type="molecule type" value="Genomic_DNA"/>
</dbReference>
<feature type="transmembrane region" description="Helical" evidence="7">
    <location>
        <begin position="208"/>
        <end position="228"/>
    </location>
</feature>
<gene>
    <name evidence="9" type="ORF">QBC36DRAFT_297622</name>
</gene>
<feature type="transmembrane region" description="Helical" evidence="7">
    <location>
        <begin position="12"/>
        <end position="33"/>
    </location>
</feature>
<evidence type="ECO:0000256" key="7">
    <source>
        <dbReference type="SAM" id="Phobius"/>
    </source>
</evidence>
<dbReference type="Pfam" id="PF20684">
    <property type="entry name" value="Fung_rhodopsin"/>
    <property type="match status" value="1"/>
</dbReference>
<evidence type="ECO:0000256" key="4">
    <source>
        <dbReference type="ARBA" id="ARBA00023136"/>
    </source>
</evidence>
<evidence type="ECO:0000256" key="6">
    <source>
        <dbReference type="SAM" id="MobiDB-lite"/>
    </source>
</evidence>
<evidence type="ECO:0000256" key="3">
    <source>
        <dbReference type="ARBA" id="ARBA00022989"/>
    </source>
</evidence>
<sequence length="473" mass="53372">MLSDLDPRGVRLFVLQITFLALVYLFISLRILVKSLTVKKISLDDWLIFAAVILYTTHATITIWGIVYASDEGDKDFVRGENIALHSWFLNEALYAPLSALIRTSIAVFLLRIATAKVHRNMIYVNLACTWVLTTIYFFIVVFQCSPSSYFYDQVLDPSGGSCIDKNIVPRVTIAHSIINAITDFILAFLPIAILWDVKLDKRTKAGVATLLGMGVLAGICLIVRIPYVKFIPMSSPEFLEQTNGTAFWSVMETSLGIIAGCAATLRPLMRGFGPRLTPWRKGSHHSKTISRSRSKKSRNLSTVSFGCRTQSNSNPMVQSQNLREVKDDYPLPYQPISPDDIYSPVHLPHDAQIREADPRDFELAMQMPNPDPYPMPSNRSRYSNHYEHRDSHQYDSRGPGRLWDKKRTQSSNSMYSPISSGVRIKTSIEIIREAQSTEGRETPQDSLHFPMQGEQVVTINGPEGPRRCRSTH</sequence>
<reference evidence="9" key="1">
    <citation type="journal article" date="2023" name="Mol. Phylogenet. Evol.">
        <title>Genome-scale phylogeny and comparative genomics of the fungal order Sordariales.</title>
        <authorList>
            <person name="Hensen N."/>
            <person name="Bonometti L."/>
            <person name="Westerberg I."/>
            <person name="Brannstrom I.O."/>
            <person name="Guillou S."/>
            <person name="Cros-Aarteil S."/>
            <person name="Calhoun S."/>
            <person name="Haridas S."/>
            <person name="Kuo A."/>
            <person name="Mondo S."/>
            <person name="Pangilinan J."/>
            <person name="Riley R."/>
            <person name="LaButti K."/>
            <person name="Andreopoulos B."/>
            <person name="Lipzen A."/>
            <person name="Chen C."/>
            <person name="Yan M."/>
            <person name="Daum C."/>
            <person name="Ng V."/>
            <person name="Clum A."/>
            <person name="Steindorff A."/>
            <person name="Ohm R.A."/>
            <person name="Martin F."/>
            <person name="Silar P."/>
            <person name="Natvig D.O."/>
            <person name="Lalanne C."/>
            <person name="Gautier V."/>
            <person name="Ament-Velasquez S.L."/>
            <person name="Kruys A."/>
            <person name="Hutchinson M.I."/>
            <person name="Powell A.J."/>
            <person name="Barry K."/>
            <person name="Miller A.N."/>
            <person name="Grigoriev I.V."/>
            <person name="Debuchy R."/>
            <person name="Gladieux P."/>
            <person name="Hiltunen Thoren M."/>
            <person name="Johannesson H."/>
        </authorList>
    </citation>
    <scope>NUCLEOTIDE SEQUENCE</scope>
    <source>
        <strain evidence="9">CBS 892.96</strain>
    </source>
</reference>
<feature type="transmembrane region" description="Helical" evidence="7">
    <location>
        <begin position="123"/>
        <end position="143"/>
    </location>
</feature>
<comment type="similarity">
    <text evidence="5">Belongs to the SAT4 family.</text>
</comment>
<dbReference type="Proteomes" id="UP001302321">
    <property type="component" value="Unassembled WGS sequence"/>
</dbReference>
<name>A0AAN6WFT9_9PEZI</name>
<dbReference type="InterPro" id="IPR052337">
    <property type="entry name" value="SAT4-like"/>
</dbReference>
<protein>
    <recommendedName>
        <fullName evidence="8">Rhodopsin domain-containing protein</fullName>
    </recommendedName>
</protein>
<feature type="transmembrane region" description="Helical" evidence="7">
    <location>
        <begin position="174"/>
        <end position="196"/>
    </location>
</feature>
<evidence type="ECO:0000313" key="9">
    <source>
        <dbReference type="EMBL" id="KAK4180406.1"/>
    </source>
</evidence>
<dbReference type="PANTHER" id="PTHR33048:SF96">
    <property type="entry name" value="INTEGRAL MEMBRANE PROTEIN"/>
    <property type="match status" value="1"/>
</dbReference>
<comment type="caution">
    <text evidence="9">The sequence shown here is derived from an EMBL/GenBank/DDBJ whole genome shotgun (WGS) entry which is preliminary data.</text>
</comment>
<dbReference type="PANTHER" id="PTHR33048">
    <property type="entry name" value="PTH11-LIKE INTEGRAL MEMBRANE PROTEIN (AFU_ORTHOLOGUE AFUA_5G11245)"/>
    <property type="match status" value="1"/>
</dbReference>
<keyword evidence="3 7" id="KW-1133">Transmembrane helix</keyword>
<evidence type="ECO:0000256" key="1">
    <source>
        <dbReference type="ARBA" id="ARBA00004141"/>
    </source>
</evidence>
<proteinExistence type="inferred from homology"/>
<feature type="compositionally biased region" description="Polar residues" evidence="6">
    <location>
        <begin position="300"/>
        <end position="322"/>
    </location>
</feature>
<evidence type="ECO:0000259" key="8">
    <source>
        <dbReference type="Pfam" id="PF20684"/>
    </source>
</evidence>
<feature type="compositionally biased region" description="Polar residues" evidence="6">
    <location>
        <begin position="410"/>
        <end position="419"/>
    </location>
</feature>
<evidence type="ECO:0000313" key="10">
    <source>
        <dbReference type="Proteomes" id="UP001302321"/>
    </source>
</evidence>
<accession>A0AAN6WFT9</accession>
<feature type="transmembrane region" description="Helical" evidence="7">
    <location>
        <begin position="45"/>
        <end position="68"/>
    </location>
</feature>
<dbReference type="GO" id="GO:0016020">
    <property type="term" value="C:membrane"/>
    <property type="evidence" value="ECO:0007669"/>
    <property type="project" value="UniProtKB-SubCell"/>
</dbReference>
<keyword evidence="10" id="KW-1185">Reference proteome</keyword>
<feature type="compositionally biased region" description="Basic residues" evidence="6">
    <location>
        <begin position="282"/>
        <end position="299"/>
    </location>
</feature>
<dbReference type="InterPro" id="IPR049326">
    <property type="entry name" value="Rhodopsin_dom_fungi"/>
</dbReference>
<feature type="compositionally biased region" description="Basic and acidic residues" evidence="6">
    <location>
        <begin position="387"/>
        <end position="396"/>
    </location>
</feature>
<feature type="transmembrane region" description="Helical" evidence="7">
    <location>
        <begin position="88"/>
        <end position="111"/>
    </location>
</feature>
<keyword evidence="2 7" id="KW-0812">Transmembrane</keyword>
<dbReference type="AlphaFoldDB" id="A0AAN6WFT9"/>
<evidence type="ECO:0000256" key="2">
    <source>
        <dbReference type="ARBA" id="ARBA00022692"/>
    </source>
</evidence>